<keyword evidence="1" id="KW-0285">Flavoprotein</keyword>
<evidence type="ECO:0000313" key="6">
    <source>
        <dbReference type="Proteomes" id="UP000463883"/>
    </source>
</evidence>
<keyword evidence="3" id="KW-0560">Oxidoreductase</keyword>
<dbReference type="RefSeq" id="WP_162362173.1">
    <property type="nucleotide sequence ID" value="NZ_CP047591.1"/>
</dbReference>
<dbReference type="InterPro" id="IPR000415">
    <property type="entry name" value="Nitroreductase-like"/>
</dbReference>
<dbReference type="SUPFAM" id="SSF55469">
    <property type="entry name" value="FMN-dependent nitroreductase-like"/>
    <property type="match status" value="1"/>
</dbReference>
<dbReference type="AlphaFoldDB" id="A0A6P1MGU4"/>
<evidence type="ECO:0000256" key="2">
    <source>
        <dbReference type="ARBA" id="ARBA00022643"/>
    </source>
</evidence>
<keyword evidence="2" id="KW-0288">FMN</keyword>
<protein>
    <submittedName>
        <fullName evidence="5">Nitroreductase</fullName>
    </submittedName>
</protein>
<reference evidence="5 6" key="1">
    <citation type="submission" date="2020-01" db="EMBL/GenBank/DDBJ databases">
        <title>Genomic analysis of Aminipila sp. CBA3637.</title>
        <authorList>
            <person name="Kim Y.B."/>
            <person name="Roh S.W."/>
        </authorList>
    </citation>
    <scope>NUCLEOTIDE SEQUENCE [LARGE SCALE GENOMIC DNA]</scope>
    <source>
        <strain evidence="5 6">CBA3637</strain>
    </source>
</reference>
<sequence>MELQTIIEKRQSIRRYQEGGIPDADLEDIIKAAATAPSGKNTQNWHFVAIKNRNIIQKIADVISEKNESICLEMDKVDKEKADRFRKFCKNFTVFWRDTAPAIIITMATVYVPSGYNEYKLIGAEQELLLDLMGFRNPGMQSIGAACENLTLKAIDLGYGTCWLTSANYAAAEIEKVLKEETGFEKDGYFFVNLFAIGIPQENQKSPEKKSLKEVYTLIK</sequence>
<dbReference type="InterPro" id="IPR050627">
    <property type="entry name" value="Nitroreductase/BluB"/>
</dbReference>
<gene>
    <name evidence="5" type="ORF">Ami3637_08330</name>
</gene>
<evidence type="ECO:0000256" key="1">
    <source>
        <dbReference type="ARBA" id="ARBA00022630"/>
    </source>
</evidence>
<dbReference type="PANTHER" id="PTHR23026:SF90">
    <property type="entry name" value="IODOTYROSINE DEIODINASE 1"/>
    <property type="match status" value="1"/>
</dbReference>
<dbReference type="Gene3D" id="3.40.109.10">
    <property type="entry name" value="NADH Oxidase"/>
    <property type="match status" value="1"/>
</dbReference>
<evidence type="ECO:0000313" key="5">
    <source>
        <dbReference type="EMBL" id="QHI72403.1"/>
    </source>
</evidence>
<proteinExistence type="predicted"/>
<evidence type="ECO:0000256" key="3">
    <source>
        <dbReference type="ARBA" id="ARBA00023002"/>
    </source>
</evidence>
<dbReference type="Pfam" id="PF00881">
    <property type="entry name" value="Nitroreductase"/>
    <property type="match status" value="1"/>
</dbReference>
<feature type="domain" description="Nitroreductase" evidence="4">
    <location>
        <begin position="7"/>
        <end position="185"/>
    </location>
</feature>
<dbReference type="PANTHER" id="PTHR23026">
    <property type="entry name" value="NADPH NITROREDUCTASE"/>
    <property type="match status" value="1"/>
</dbReference>
<name>A0A6P1MGU4_9FIRM</name>
<dbReference type="GO" id="GO:0016491">
    <property type="term" value="F:oxidoreductase activity"/>
    <property type="evidence" value="ECO:0007669"/>
    <property type="project" value="UniProtKB-KW"/>
</dbReference>
<dbReference type="EMBL" id="CP047591">
    <property type="protein sequence ID" value="QHI72403.1"/>
    <property type="molecule type" value="Genomic_DNA"/>
</dbReference>
<dbReference type="InterPro" id="IPR029479">
    <property type="entry name" value="Nitroreductase"/>
</dbReference>
<keyword evidence="6" id="KW-1185">Reference proteome</keyword>
<evidence type="ECO:0000259" key="4">
    <source>
        <dbReference type="Pfam" id="PF00881"/>
    </source>
</evidence>
<dbReference type="Proteomes" id="UP000463883">
    <property type="component" value="Chromosome"/>
</dbReference>
<organism evidence="5 6">
    <name type="scientific">Aminipila terrae</name>
    <dbReference type="NCBI Taxonomy" id="2697030"/>
    <lineage>
        <taxon>Bacteria</taxon>
        <taxon>Bacillati</taxon>
        <taxon>Bacillota</taxon>
        <taxon>Clostridia</taxon>
        <taxon>Peptostreptococcales</taxon>
        <taxon>Anaerovoracaceae</taxon>
        <taxon>Aminipila</taxon>
    </lineage>
</organism>
<accession>A0A6P1MGU4</accession>
<dbReference type="KEGG" id="amic:Ami3637_08330"/>